<dbReference type="Gene3D" id="3.10.200.10">
    <property type="entry name" value="Alpha carbonic anhydrase"/>
    <property type="match status" value="1"/>
</dbReference>
<dbReference type="Proteomes" id="UP000254597">
    <property type="component" value="Unassembled WGS sequence"/>
</dbReference>
<keyword evidence="10" id="KW-0732">Signal</keyword>
<dbReference type="AlphaFoldDB" id="A0A379QJ54"/>
<dbReference type="CDD" id="cd03124">
    <property type="entry name" value="alpha_CA_prokaryotic_like"/>
    <property type="match status" value="1"/>
</dbReference>
<evidence type="ECO:0000256" key="4">
    <source>
        <dbReference type="ARBA" id="ARBA00012925"/>
    </source>
</evidence>
<proteinExistence type="inferred from homology"/>
<evidence type="ECO:0000256" key="10">
    <source>
        <dbReference type="RuleBase" id="RU367011"/>
    </source>
</evidence>
<evidence type="ECO:0000313" key="13">
    <source>
        <dbReference type="Proteomes" id="UP000254597"/>
    </source>
</evidence>
<keyword evidence="8 10" id="KW-0456">Lyase</keyword>
<feature type="signal peptide" evidence="10">
    <location>
        <begin position="1"/>
        <end position="22"/>
    </location>
</feature>
<dbReference type="EMBL" id="UGWP01000004">
    <property type="protein sequence ID" value="SUF55524.1"/>
    <property type="molecule type" value="Genomic_DNA"/>
</dbReference>
<evidence type="ECO:0000256" key="1">
    <source>
        <dbReference type="ARBA" id="ARBA00001947"/>
    </source>
</evidence>
<evidence type="ECO:0000256" key="3">
    <source>
        <dbReference type="ARBA" id="ARBA00010718"/>
    </source>
</evidence>
<evidence type="ECO:0000259" key="11">
    <source>
        <dbReference type="PROSITE" id="PS51144"/>
    </source>
</evidence>
<dbReference type="PANTHER" id="PTHR18952">
    <property type="entry name" value="CARBONIC ANHYDRASE"/>
    <property type="match status" value="1"/>
</dbReference>
<organism evidence="12 13">
    <name type="scientific">Salmonella enterica</name>
    <name type="common">Salmonella choleraesuis</name>
    <dbReference type="NCBI Taxonomy" id="28901"/>
    <lineage>
        <taxon>Bacteria</taxon>
        <taxon>Pseudomonadati</taxon>
        <taxon>Pseudomonadota</taxon>
        <taxon>Gammaproteobacteria</taxon>
        <taxon>Enterobacterales</taxon>
        <taxon>Enterobacteriaceae</taxon>
        <taxon>Salmonella</taxon>
    </lineage>
</organism>
<comment type="cofactor">
    <cofactor evidence="1 10">
        <name>Zn(2+)</name>
        <dbReference type="ChEBI" id="CHEBI:29105"/>
    </cofactor>
</comment>
<dbReference type="InterPro" id="IPR041891">
    <property type="entry name" value="Alpha_CA_prokaryot-like"/>
</dbReference>
<name>A0A379QJ54_SALER</name>
<dbReference type="GO" id="GO:0008270">
    <property type="term" value="F:zinc ion binding"/>
    <property type="evidence" value="ECO:0007669"/>
    <property type="project" value="UniProtKB-UniRule"/>
</dbReference>
<dbReference type="SMART" id="SM01057">
    <property type="entry name" value="Carb_anhydrase"/>
    <property type="match status" value="1"/>
</dbReference>
<dbReference type="PROSITE" id="PS00162">
    <property type="entry name" value="ALPHA_CA_1"/>
    <property type="match status" value="1"/>
</dbReference>
<comment type="function">
    <text evidence="2 10">Reversible hydration of carbon dioxide.</text>
</comment>
<reference evidence="12 13" key="1">
    <citation type="submission" date="2018-06" db="EMBL/GenBank/DDBJ databases">
        <authorList>
            <consortium name="Pathogen Informatics"/>
            <person name="Doyle S."/>
        </authorList>
    </citation>
    <scope>NUCLEOTIDE SEQUENCE [LARGE SCALE GENOMIC DNA]</scope>
    <source>
        <strain evidence="12 13">NCTC10252</strain>
    </source>
</reference>
<dbReference type="InterPro" id="IPR036398">
    <property type="entry name" value="CA_dom_sf"/>
</dbReference>
<comment type="similarity">
    <text evidence="3 10">Belongs to the alpha-carbonic anhydrase family.</text>
</comment>
<dbReference type="InterPro" id="IPR001148">
    <property type="entry name" value="CA_dom"/>
</dbReference>
<protein>
    <recommendedName>
        <fullName evidence="5 10">Carbonic anhydrase</fullName>
        <ecNumber evidence="4 10">4.2.1.1</ecNumber>
    </recommendedName>
</protein>
<feature type="domain" description="Alpha-carbonic anhydrase" evidence="11">
    <location>
        <begin position="25"/>
        <end position="249"/>
    </location>
</feature>
<dbReference type="PANTHER" id="PTHR18952:SF265">
    <property type="entry name" value="CARBONIC ANHYDRASE"/>
    <property type="match status" value="1"/>
</dbReference>
<evidence type="ECO:0000256" key="5">
    <source>
        <dbReference type="ARBA" id="ARBA00014628"/>
    </source>
</evidence>
<evidence type="ECO:0000256" key="7">
    <source>
        <dbReference type="ARBA" id="ARBA00022833"/>
    </source>
</evidence>
<sequence length="249" mass="28127">MKTNVLKAALLALCFTPLSILAEPTHWSYEGEGAPEHWGEISNEFKTCQTGMRQSPIDIQTQSAQEEYLAPLDIKYIDGPVELLNNGHTLQAKMTQYASDSILLNGYPYALEQFHFHAPSEHTIDGKHFALEMHLLHKNHEGKIVVVAVMFNIGEPNEALSSLWQSIPLKGNYTPLYSPVDINQLLPADKTWWRYSGSLTTPPCSENVTWIIMKSPLTLSQEQLNEFMHVMHHDNNRPVQPLNGRVVAK</sequence>
<evidence type="ECO:0000256" key="9">
    <source>
        <dbReference type="ARBA" id="ARBA00048348"/>
    </source>
</evidence>
<dbReference type="SUPFAM" id="SSF51069">
    <property type="entry name" value="Carbonic anhydrase"/>
    <property type="match status" value="1"/>
</dbReference>
<evidence type="ECO:0000256" key="6">
    <source>
        <dbReference type="ARBA" id="ARBA00022723"/>
    </source>
</evidence>
<comment type="catalytic activity">
    <reaction evidence="9 10">
        <text>hydrogencarbonate + H(+) = CO2 + H2O</text>
        <dbReference type="Rhea" id="RHEA:10748"/>
        <dbReference type="ChEBI" id="CHEBI:15377"/>
        <dbReference type="ChEBI" id="CHEBI:15378"/>
        <dbReference type="ChEBI" id="CHEBI:16526"/>
        <dbReference type="ChEBI" id="CHEBI:17544"/>
        <dbReference type="EC" id="4.2.1.1"/>
    </reaction>
</comment>
<feature type="chain" id="PRO_5025086049" description="Carbonic anhydrase" evidence="10">
    <location>
        <begin position="23"/>
        <end position="249"/>
    </location>
</feature>
<evidence type="ECO:0000256" key="2">
    <source>
        <dbReference type="ARBA" id="ARBA00002904"/>
    </source>
</evidence>
<keyword evidence="6 10" id="KW-0479">Metal-binding</keyword>
<dbReference type="EC" id="4.2.1.1" evidence="4 10"/>
<dbReference type="InterPro" id="IPR023561">
    <property type="entry name" value="Carbonic_anhydrase_a-class"/>
</dbReference>
<dbReference type="InterPro" id="IPR018338">
    <property type="entry name" value="Carbonic_anhydrase_a-class_CS"/>
</dbReference>
<dbReference type="Pfam" id="PF00194">
    <property type="entry name" value="Carb_anhydrase"/>
    <property type="match status" value="1"/>
</dbReference>
<dbReference type="PROSITE" id="PS51144">
    <property type="entry name" value="ALPHA_CA_2"/>
    <property type="match status" value="1"/>
</dbReference>
<dbReference type="GO" id="GO:0004089">
    <property type="term" value="F:carbonate dehydratase activity"/>
    <property type="evidence" value="ECO:0007669"/>
    <property type="project" value="UniProtKB-UniRule"/>
</dbReference>
<evidence type="ECO:0000256" key="8">
    <source>
        <dbReference type="ARBA" id="ARBA00023239"/>
    </source>
</evidence>
<evidence type="ECO:0000313" key="12">
    <source>
        <dbReference type="EMBL" id="SUF55524.1"/>
    </source>
</evidence>
<keyword evidence="7 10" id="KW-0862">Zinc</keyword>
<accession>A0A379QJ54</accession>
<gene>
    <name evidence="12" type="primary">cah</name>
    <name evidence="12" type="ORF">NCTC10252_00716</name>
</gene>